<feature type="compositionally biased region" description="Basic and acidic residues" evidence="5">
    <location>
        <begin position="734"/>
        <end position="743"/>
    </location>
</feature>
<feature type="region of interest" description="Disordered" evidence="5">
    <location>
        <begin position="1290"/>
        <end position="1317"/>
    </location>
</feature>
<name>A0A2B7X6Q7_POLH7</name>
<feature type="compositionally biased region" description="Polar residues" evidence="5">
    <location>
        <begin position="535"/>
        <end position="551"/>
    </location>
</feature>
<feature type="region of interest" description="Disordered" evidence="5">
    <location>
        <begin position="638"/>
        <end position="973"/>
    </location>
</feature>
<feature type="compositionally biased region" description="Low complexity" evidence="5">
    <location>
        <begin position="638"/>
        <end position="650"/>
    </location>
</feature>
<dbReference type="STRING" id="1447883.A0A2B7X6Q7"/>
<feature type="compositionally biased region" description="Low complexity" evidence="5">
    <location>
        <begin position="866"/>
        <end position="875"/>
    </location>
</feature>
<keyword evidence="4" id="KW-0175">Coiled coil</keyword>
<feature type="compositionally biased region" description="Low complexity" evidence="5">
    <location>
        <begin position="819"/>
        <end position="832"/>
    </location>
</feature>
<dbReference type="OrthoDB" id="248320at2759"/>
<feature type="compositionally biased region" description="Pro residues" evidence="5">
    <location>
        <begin position="753"/>
        <end position="770"/>
    </location>
</feature>
<keyword evidence="8" id="KW-1185">Reference proteome</keyword>
<evidence type="ECO:0000313" key="8">
    <source>
        <dbReference type="Proteomes" id="UP000224634"/>
    </source>
</evidence>
<feature type="domain" description="Nucleoporin Nup159/Nup146 N-terminal" evidence="6">
    <location>
        <begin position="64"/>
        <end position="441"/>
    </location>
</feature>
<accession>A0A2B7X6Q7</accession>
<dbReference type="EMBL" id="PDNA01000197">
    <property type="protein sequence ID" value="PGH04645.1"/>
    <property type="molecule type" value="Genomic_DNA"/>
</dbReference>
<feature type="region of interest" description="Disordered" evidence="5">
    <location>
        <begin position="1355"/>
        <end position="1405"/>
    </location>
</feature>
<feature type="region of interest" description="Disordered" evidence="5">
    <location>
        <begin position="464"/>
        <end position="622"/>
    </location>
</feature>
<keyword evidence="2" id="KW-0813">Transport</keyword>
<feature type="region of interest" description="Disordered" evidence="5">
    <location>
        <begin position="986"/>
        <end position="1036"/>
    </location>
</feature>
<dbReference type="GO" id="GO:0017056">
    <property type="term" value="F:structural constituent of nuclear pore"/>
    <property type="evidence" value="ECO:0007669"/>
    <property type="project" value="TreeGrafter"/>
</dbReference>
<dbReference type="PANTHER" id="PTHR23193">
    <property type="entry name" value="NUCLEAR PORE COMPLEX PROTEIN NUP"/>
    <property type="match status" value="1"/>
</dbReference>
<feature type="compositionally biased region" description="Low complexity" evidence="5">
    <location>
        <begin position="670"/>
        <end position="699"/>
    </location>
</feature>
<dbReference type="InterPro" id="IPR026054">
    <property type="entry name" value="Nucleoporin"/>
</dbReference>
<feature type="compositionally biased region" description="Basic and acidic residues" evidence="5">
    <location>
        <begin position="701"/>
        <end position="718"/>
    </location>
</feature>
<feature type="coiled-coil region" evidence="4">
    <location>
        <begin position="1061"/>
        <end position="1093"/>
    </location>
</feature>
<dbReference type="GO" id="GO:0008139">
    <property type="term" value="F:nuclear localization sequence binding"/>
    <property type="evidence" value="ECO:0007669"/>
    <property type="project" value="TreeGrafter"/>
</dbReference>
<protein>
    <recommendedName>
        <fullName evidence="6">Nucleoporin Nup159/Nup146 N-terminal domain-containing protein</fullName>
    </recommendedName>
</protein>
<dbReference type="InterPro" id="IPR039462">
    <property type="entry name" value="Nup159/Nup146_N"/>
</dbReference>
<evidence type="ECO:0000256" key="2">
    <source>
        <dbReference type="ARBA" id="ARBA00022448"/>
    </source>
</evidence>
<sequence>MAFSFSSSAGGGGAFGGSSSAAAQNAQLGPELQEIQTQEVGFQSIAGDAKIRLLPSPWPQDALPPPTASLLSVASSKGLLVAAGPEGLVIASTDSVRKAYSAEASGESEIRPFQPQLQIPLPQKASHVAFSADENVLVVAAADGSGLIAYDVAGLLQGNTQPALTLGMNGASLRALVPNPTIAELFAAVTTNGELLMANLKSNQLVQGPSGPVLKTGVSCVSWSTKGKQLVAGLADGSASQMTPEGEQKAQIPKPADLEDNQHVSAISWLENNLFFMVYTPNSAPPDEKPPSSYYILTRQPPNNYAFQKLPEVCAPFGMDRCPATQFIGRLRNFEPNLKDVLIVASTPSSDIGLFTRSSKALSTEVDAASITDVFTATSMSEDSRRAAVPMTEDFADTSPIGLAIDLSSKDVVASPLPGEDIKDSVTPLPGILVLNNDGVLSSWWFVYSESIRQQKPYHELMAVKGSQPSQPQQPSTPAPALTPQTPKTGFGQPSFGQPAFGKPSTPSFGTPAALGAGRQPAFGAPSPLGGTKPTWATSGFGTPSQPSAAATTGPAFGSTTPIGGTPAGPAFGAPSAIGQRTPAFGQASSLGTPSAPAFGQPSGIGSFGTPAAKPASGLPSAFGAGSGGGFSSFASSGGFASAAAAQPSGESPFAKAAASDNPFAKSGQTLFGATPTTTSTTTPSGFGLPSSGFALGSSFKAEETTTMDEDKPEREKPSTFSMGSAFGNILNLDQEKEQKPPEPKSISQPPSLFSPPPEPESKPLPPKPETSPLSFPPQTSLFGALPRQAREPEHVPMINGAPISPPESKEPAAPPALPSERSLSESTVKVEPPSPPESAPVPRIAEPPLPPEPTSRATYGPGDTSASSSSISKGSYEEAPLPPDFIPVKKPEPAEEAVIALPEPSDEEDEGADFEDSGEEVSEGEASPVDEEPTVHRVQSLKTSPESSFDEAGADRSPESDVFTKVSLPAQQDQAPRQLFGEITTAQPVFPPPRLQQGGRSRLIPRSPSPIRTALGKLRGDGMRSASAPGAPGRALAQRKVTLESSMLTNQIKPPPEELKDAEQEEKAKLQAQRLALEAQQLDEDVEDEQLRADLARPLSPAPTLDPFLPHQDYTGESLKPGIPGQIEKLYRDINYMIDTLGINSRSLSSYLLFQETAKEPDFGKWLSMLQSEYPSDILDERLLLSEVDKLKAGVEVLDKALLQGKVESLDEKLEKCQQLFSKDLVTLRGQCASIRRTIDVHTDSVAIASAPLSAEQAALQQDLRKASTAVQSKMADLEKDISILRAKIADSSRPDSDVNGSSVSRRGRRPMTRPTVEAVTSTISTMTNMAEKKSGDIDVLEAQLRKLGIDVSGASVAQSPSTRSREASPFLSTPPPKRHSRLPMTPGSRGSVDRSAYHTPESTGAVRFRSSLLSSAGKGGGGNLVVGGGGGEWKAKALRRREMVGHVRNALASRKVHVRGMDEL</sequence>
<dbReference type="Pfam" id="PF16755">
    <property type="entry name" value="Beta-prop_NUP159_NUP214"/>
    <property type="match status" value="1"/>
</dbReference>
<evidence type="ECO:0000259" key="6">
    <source>
        <dbReference type="Pfam" id="PF16755"/>
    </source>
</evidence>
<evidence type="ECO:0000256" key="4">
    <source>
        <dbReference type="SAM" id="Coils"/>
    </source>
</evidence>
<dbReference type="Gene3D" id="2.130.10.10">
    <property type="entry name" value="YVTN repeat-like/Quinoprotein amine dehydrogenase"/>
    <property type="match status" value="1"/>
</dbReference>
<evidence type="ECO:0000256" key="3">
    <source>
        <dbReference type="ARBA" id="ARBA00023242"/>
    </source>
</evidence>
<dbReference type="GO" id="GO:0006606">
    <property type="term" value="P:protein import into nucleus"/>
    <property type="evidence" value="ECO:0007669"/>
    <property type="project" value="TreeGrafter"/>
</dbReference>
<comment type="caution">
    <text evidence="7">The sequence shown here is derived from an EMBL/GenBank/DDBJ whole genome shotgun (WGS) entry which is preliminary data.</text>
</comment>
<evidence type="ECO:0000313" key="7">
    <source>
        <dbReference type="EMBL" id="PGH04645.1"/>
    </source>
</evidence>
<comment type="subcellular location">
    <subcellularLocation>
        <location evidence="1">Nucleus</location>
    </subcellularLocation>
</comment>
<dbReference type="GO" id="GO:0006405">
    <property type="term" value="P:RNA export from nucleus"/>
    <property type="evidence" value="ECO:0007669"/>
    <property type="project" value="TreeGrafter"/>
</dbReference>
<evidence type="ECO:0000256" key="1">
    <source>
        <dbReference type="ARBA" id="ARBA00004123"/>
    </source>
</evidence>
<feature type="compositionally biased region" description="Acidic residues" evidence="5">
    <location>
        <begin position="905"/>
        <end position="933"/>
    </location>
</feature>
<feature type="compositionally biased region" description="Low complexity" evidence="5">
    <location>
        <begin position="558"/>
        <end position="579"/>
    </location>
</feature>
<organism evidence="7 8">
    <name type="scientific">Polytolypa hystricis (strain UAMH7299)</name>
    <dbReference type="NCBI Taxonomy" id="1447883"/>
    <lineage>
        <taxon>Eukaryota</taxon>
        <taxon>Fungi</taxon>
        <taxon>Dikarya</taxon>
        <taxon>Ascomycota</taxon>
        <taxon>Pezizomycotina</taxon>
        <taxon>Eurotiomycetes</taxon>
        <taxon>Eurotiomycetidae</taxon>
        <taxon>Onygenales</taxon>
        <taxon>Onygenales incertae sedis</taxon>
        <taxon>Polytolypa</taxon>
    </lineage>
</organism>
<feature type="compositionally biased region" description="Pro residues" evidence="5">
    <location>
        <begin position="833"/>
        <end position="854"/>
    </location>
</feature>
<dbReference type="InterPro" id="IPR015943">
    <property type="entry name" value="WD40/YVTN_repeat-like_dom_sf"/>
</dbReference>
<dbReference type="FunFam" id="2.130.10.10:FF:000645">
    <property type="entry name" value="Putative nuclear pore complex subunit Nup159"/>
    <property type="match status" value="1"/>
</dbReference>
<dbReference type="PANTHER" id="PTHR23193:SF23">
    <property type="entry name" value="NUCLEAR PORE COMPLEX PROTEIN NUP153"/>
    <property type="match status" value="1"/>
</dbReference>
<dbReference type="Proteomes" id="UP000224634">
    <property type="component" value="Unassembled WGS sequence"/>
</dbReference>
<keyword evidence="3" id="KW-0539">Nucleus</keyword>
<feature type="compositionally biased region" description="Low complexity" evidence="5">
    <location>
        <begin position="467"/>
        <end position="487"/>
    </location>
</feature>
<dbReference type="SUPFAM" id="SSF117289">
    <property type="entry name" value="Nucleoporin domain"/>
    <property type="match status" value="1"/>
</dbReference>
<gene>
    <name evidence="7" type="ORF">AJ80_08479</name>
</gene>
<reference evidence="7 8" key="1">
    <citation type="submission" date="2017-10" db="EMBL/GenBank/DDBJ databases">
        <title>Comparative genomics in systemic dimorphic fungi from Ajellomycetaceae.</title>
        <authorList>
            <person name="Munoz J.F."/>
            <person name="Mcewen J.G."/>
            <person name="Clay O.K."/>
            <person name="Cuomo C.A."/>
        </authorList>
    </citation>
    <scope>NUCLEOTIDE SEQUENCE [LARGE SCALE GENOMIC DNA]</scope>
    <source>
        <strain evidence="7 8">UAMH7299</strain>
    </source>
</reference>
<proteinExistence type="predicted"/>
<evidence type="ECO:0000256" key="5">
    <source>
        <dbReference type="SAM" id="MobiDB-lite"/>
    </source>
</evidence>
<dbReference type="GO" id="GO:0005643">
    <property type="term" value="C:nuclear pore"/>
    <property type="evidence" value="ECO:0007669"/>
    <property type="project" value="TreeGrafter"/>
</dbReference>